<evidence type="ECO:0000313" key="1">
    <source>
        <dbReference type="EMBL" id="TNV77551.1"/>
    </source>
</evidence>
<sequence length="156" mass="17751">MSKIASFDGPFLKFVLQRVAVEFLATNFNEITVPECMPSELIILTQTSQVAVAKVDNTRTETLQSSRLSKNMREQAINVKHEQSQDSIMHQGTYQQGFIHQRLNTPNLAKFLKFFSFSSKGRNQQVGEVVCLRICGYQSSSCSYKKQDSLKNIRVH</sequence>
<proteinExistence type="predicted"/>
<dbReference type="Proteomes" id="UP000785679">
    <property type="component" value="Unassembled WGS sequence"/>
</dbReference>
<protein>
    <submittedName>
        <fullName evidence="1">Uncharacterized protein</fullName>
    </submittedName>
</protein>
<comment type="caution">
    <text evidence="1">The sequence shown here is derived from an EMBL/GenBank/DDBJ whole genome shotgun (WGS) entry which is preliminary data.</text>
</comment>
<keyword evidence="2" id="KW-1185">Reference proteome</keyword>
<evidence type="ECO:0000313" key="2">
    <source>
        <dbReference type="Proteomes" id="UP000785679"/>
    </source>
</evidence>
<reference evidence="1" key="1">
    <citation type="submission" date="2019-06" db="EMBL/GenBank/DDBJ databases">
        <authorList>
            <person name="Zheng W."/>
        </authorList>
    </citation>
    <scope>NUCLEOTIDE SEQUENCE</scope>
    <source>
        <strain evidence="1">QDHG01</strain>
    </source>
</reference>
<organism evidence="1 2">
    <name type="scientific">Halteria grandinella</name>
    <dbReference type="NCBI Taxonomy" id="5974"/>
    <lineage>
        <taxon>Eukaryota</taxon>
        <taxon>Sar</taxon>
        <taxon>Alveolata</taxon>
        <taxon>Ciliophora</taxon>
        <taxon>Intramacronucleata</taxon>
        <taxon>Spirotrichea</taxon>
        <taxon>Stichotrichia</taxon>
        <taxon>Sporadotrichida</taxon>
        <taxon>Halteriidae</taxon>
        <taxon>Halteria</taxon>
    </lineage>
</organism>
<name>A0A8J8NLP1_HALGN</name>
<dbReference type="AlphaFoldDB" id="A0A8J8NLP1"/>
<dbReference type="EMBL" id="RRYP01011725">
    <property type="protein sequence ID" value="TNV77551.1"/>
    <property type="molecule type" value="Genomic_DNA"/>
</dbReference>
<gene>
    <name evidence="1" type="ORF">FGO68_gene4450</name>
</gene>
<accession>A0A8J8NLP1</accession>